<dbReference type="EMBL" id="LUGH01000053">
    <property type="protein sequence ID" value="OBZ90332.1"/>
    <property type="molecule type" value="Genomic_DNA"/>
</dbReference>
<reference evidence="1 2" key="1">
    <citation type="submission" date="2016-03" db="EMBL/GenBank/DDBJ databases">
        <title>Choanephora cucurbitarum.</title>
        <authorList>
            <person name="Min B."/>
            <person name="Park H."/>
            <person name="Park J.-H."/>
            <person name="Shin H.-D."/>
            <person name="Choi I.-G."/>
        </authorList>
    </citation>
    <scope>NUCLEOTIDE SEQUENCE [LARGE SCALE GENOMIC DNA]</scope>
    <source>
        <strain evidence="1 2">KUS-F28377</strain>
    </source>
</reference>
<dbReference type="OrthoDB" id="2276242at2759"/>
<organism evidence="1 2">
    <name type="scientific">Choanephora cucurbitarum</name>
    <dbReference type="NCBI Taxonomy" id="101091"/>
    <lineage>
        <taxon>Eukaryota</taxon>
        <taxon>Fungi</taxon>
        <taxon>Fungi incertae sedis</taxon>
        <taxon>Mucoromycota</taxon>
        <taxon>Mucoromycotina</taxon>
        <taxon>Mucoromycetes</taxon>
        <taxon>Mucorales</taxon>
        <taxon>Mucorineae</taxon>
        <taxon>Choanephoraceae</taxon>
        <taxon>Choanephoroideae</taxon>
        <taxon>Choanephora</taxon>
    </lineage>
</organism>
<protein>
    <recommendedName>
        <fullName evidence="3">MULE transposase domain-containing protein</fullName>
    </recommendedName>
</protein>
<dbReference type="Proteomes" id="UP000093000">
    <property type="component" value="Unassembled WGS sequence"/>
</dbReference>
<gene>
    <name evidence="1" type="ORF">A0J61_01618</name>
</gene>
<evidence type="ECO:0000313" key="2">
    <source>
        <dbReference type="Proteomes" id="UP000093000"/>
    </source>
</evidence>
<evidence type="ECO:0000313" key="1">
    <source>
        <dbReference type="EMBL" id="OBZ90332.1"/>
    </source>
</evidence>
<dbReference type="AlphaFoldDB" id="A0A1C7NMI6"/>
<keyword evidence="2" id="KW-1185">Reference proteome</keyword>
<evidence type="ECO:0008006" key="3">
    <source>
        <dbReference type="Google" id="ProtNLM"/>
    </source>
</evidence>
<comment type="caution">
    <text evidence="1">The sequence shown here is derived from an EMBL/GenBank/DDBJ whole genome shotgun (WGS) entry which is preliminary data.</text>
</comment>
<name>A0A1C7NMI6_9FUNG</name>
<proteinExistence type="predicted"/>
<accession>A0A1C7NMI6</accession>
<sequence length="140" mass="16076">MRKISFGLEQNSSARKVQNTISKDSPYNKSTKYDVKNMKNVYNQKTREASQRASTEQANVLIQQMESNGYMAFYDFNQTMFLKSIFFANKPMTERAKQFPEAIVIDANCKTDNLFMPSIDIYGVANIDQKSFKSFTVAFA</sequence>
<dbReference type="InParanoid" id="A0A1C7NMI6"/>